<dbReference type="GeneID" id="91425411"/>
<dbReference type="STRING" id="68231.AQJ30_12420"/>
<proteinExistence type="predicted"/>
<dbReference type="AlphaFoldDB" id="A0A101QZZ9"/>
<evidence type="ECO:0000313" key="3">
    <source>
        <dbReference type="Proteomes" id="UP000053271"/>
    </source>
</evidence>
<comment type="caution">
    <text evidence="2">The sequence shown here is derived from an EMBL/GenBank/DDBJ whole genome shotgun (WGS) entry which is preliminary data.</text>
</comment>
<accession>A0A101QZZ9</accession>
<evidence type="ECO:0000256" key="1">
    <source>
        <dbReference type="SAM" id="Phobius"/>
    </source>
</evidence>
<dbReference type="EMBL" id="LMWS01000014">
    <property type="protein sequence ID" value="KUN38916.1"/>
    <property type="molecule type" value="Genomic_DNA"/>
</dbReference>
<protein>
    <submittedName>
        <fullName evidence="2">Uncharacterized protein</fullName>
    </submittedName>
</protein>
<evidence type="ECO:0000313" key="2">
    <source>
        <dbReference type="EMBL" id="KUN38916.1"/>
    </source>
</evidence>
<dbReference type="RefSeq" id="WP_067232519.1">
    <property type="nucleotide sequence ID" value="NZ_JBFAEE010000054.1"/>
</dbReference>
<name>A0A101QZZ9_9ACTN</name>
<keyword evidence="3" id="KW-1185">Reference proteome</keyword>
<dbReference type="Proteomes" id="UP000053271">
    <property type="component" value="Unassembled WGS sequence"/>
</dbReference>
<keyword evidence="1" id="KW-1133">Transmembrane helix</keyword>
<sequence length="68" mass="7229">MSAPTHTRPHPATTGGVGTRLPWWALALPTLAFITLLALILNPADAQAATGDPVLAHVLERLRDLLAR</sequence>
<keyword evidence="1" id="KW-0812">Transmembrane</keyword>
<organism evidence="2 3">
    <name type="scientific">Streptomyces longwoodensis</name>
    <dbReference type="NCBI Taxonomy" id="68231"/>
    <lineage>
        <taxon>Bacteria</taxon>
        <taxon>Bacillati</taxon>
        <taxon>Actinomycetota</taxon>
        <taxon>Actinomycetes</taxon>
        <taxon>Kitasatosporales</taxon>
        <taxon>Streptomycetaceae</taxon>
        <taxon>Streptomyces</taxon>
    </lineage>
</organism>
<reference evidence="2 3" key="1">
    <citation type="submission" date="2015-10" db="EMBL/GenBank/DDBJ databases">
        <title>Draft genome sequence of Streptomyces longwoodensis DSM 41677, type strain for the species Streptomyces longwoodensis.</title>
        <authorList>
            <person name="Ruckert C."/>
            <person name="Winkler A."/>
            <person name="Kalinowski J."/>
            <person name="Kampfer P."/>
            <person name="Glaeser S."/>
        </authorList>
    </citation>
    <scope>NUCLEOTIDE SEQUENCE [LARGE SCALE GENOMIC DNA]</scope>
    <source>
        <strain evidence="2 3">DSM 41677</strain>
    </source>
</reference>
<keyword evidence="1" id="KW-0472">Membrane</keyword>
<feature type="transmembrane region" description="Helical" evidence="1">
    <location>
        <begin position="21"/>
        <end position="41"/>
    </location>
</feature>
<gene>
    <name evidence="2" type="ORF">AQJ30_12420</name>
</gene>